<dbReference type="GO" id="GO:0016787">
    <property type="term" value="F:hydrolase activity"/>
    <property type="evidence" value="ECO:0007669"/>
    <property type="project" value="UniProtKB-KW"/>
</dbReference>
<organism evidence="2 3">
    <name type="scientific">Candidatus Ventrousia excrementavium</name>
    <dbReference type="NCBI Taxonomy" id="2840961"/>
    <lineage>
        <taxon>Bacteria</taxon>
        <taxon>Bacillati</taxon>
        <taxon>Bacillota</taxon>
        <taxon>Clostridia</taxon>
        <taxon>Eubacteriales</taxon>
        <taxon>Clostridiaceae</taxon>
        <taxon>Clostridiaceae incertae sedis</taxon>
        <taxon>Candidatus Ventrousia</taxon>
    </lineage>
</organism>
<dbReference type="PANTHER" id="PTHR46825">
    <property type="entry name" value="D-ALANYL-D-ALANINE-CARBOXYPEPTIDASE/ENDOPEPTIDASE AMPH"/>
    <property type="match status" value="1"/>
</dbReference>
<evidence type="ECO:0000259" key="1">
    <source>
        <dbReference type="Pfam" id="PF00144"/>
    </source>
</evidence>
<name>A0A9D1IW43_9CLOT</name>
<reference evidence="2" key="2">
    <citation type="journal article" date="2021" name="PeerJ">
        <title>Extensive microbial diversity within the chicken gut microbiome revealed by metagenomics and culture.</title>
        <authorList>
            <person name="Gilroy R."/>
            <person name="Ravi A."/>
            <person name="Getino M."/>
            <person name="Pursley I."/>
            <person name="Horton D.L."/>
            <person name="Alikhan N.F."/>
            <person name="Baker D."/>
            <person name="Gharbi K."/>
            <person name="Hall N."/>
            <person name="Watson M."/>
            <person name="Adriaenssens E.M."/>
            <person name="Foster-Nyarko E."/>
            <person name="Jarju S."/>
            <person name="Secka A."/>
            <person name="Antonio M."/>
            <person name="Oren A."/>
            <person name="Chaudhuri R.R."/>
            <person name="La Ragione R."/>
            <person name="Hildebrand F."/>
            <person name="Pallen M.J."/>
        </authorList>
    </citation>
    <scope>NUCLEOTIDE SEQUENCE</scope>
    <source>
        <strain evidence="2">CHK191-8634</strain>
    </source>
</reference>
<dbReference type="InterPro" id="IPR050491">
    <property type="entry name" value="AmpC-like"/>
</dbReference>
<evidence type="ECO:0000313" key="2">
    <source>
        <dbReference type="EMBL" id="HIU44220.1"/>
    </source>
</evidence>
<proteinExistence type="predicted"/>
<evidence type="ECO:0000313" key="3">
    <source>
        <dbReference type="Proteomes" id="UP000824073"/>
    </source>
</evidence>
<dbReference type="Pfam" id="PF00144">
    <property type="entry name" value="Beta-lactamase"/>
    <property type="match status" value="1"/>
</dbReference>
<keyword evidence="2" id="KW-0378">Hydrolase</keyword>
<dbReference type="InterPro" id="IPR012338">
    <property type="entry name" value="Beta-lactam/transpept-like"/>
</dbReference>
<sequence>MNMKNQPENISIFEAFIQRVIDAESAVGLAVSVINADGTVLYEKCFGARDQKQGLPMTADTLVGIASISKSFTALAVMQLYERGVIDIEKPVRDYVPGFARSDVLVRHLISHIGGFYPLPRQSVAQVVAELGLSDTVDPYLDVRVAERGLEQLLASMNGQTVFTGRPGENFSYSNDSFALLSELVRLYGGEPTFAQYVEKHILAPLGMHSSGVRLLWQGNQISKLYQRRGEQMADDWTMQDDQSPHAGAGGVKSTLNDMKKYALMYLNHGKSPSGERVLSEYGIREMLRPRVRCELNGYYGYGLRCKAVGAMTVWGHGGDQPGVAAHLDWSEESGIAVIVLCNTAQVTASAIAEMAIRLASGYSAEASSEGLEPIEWNDELMESVCGRYLSGEGTTVDVSRDGAQFKVVIDGSETIAYPINRYMLRVRGLIEDMLVSVYHDADGQVYALGGGYRMIPKIKSGD</sequence>
<dbReference type="Gene3D" id="3.40.710.10">
    <property type="entry name" value="DD-peptidase/beta-lactamase superfamily"/>
    <property type="match status" value="1"/>
</dbReference>
<dbReference type="InterPro" id="IPR001466">
    <property type="entry name" value="Beta-lactam-related"/>
</dbReference>
<dbReference type="PANTHER" id="PTHR46825:SF9">
    <property type="entry name" value="BETA-LACTAMASE-RELATED DOMAIN-CONTAINING PROTEIN"/>
    <property type="match status" value="1"/>
</dbReference>
<comment type="caution">
    <text evidence="2">The sequence shown here is derived from an EMBL/GenBank/DDBJ whole genome shotgun (WGS) entry which is preliminary data.</text>
</comment>
<dbReference type="EMBL" id="DVMR01000060">
    <property type="protein sequence ID" value="HIU44220.1"/>
    <property type="molecule type" value="Genomic_DNA"/>
</dbReference>
<dbReference type="Proteomes" id="UP000824073">
    <property type="component" value="Unassembled WGS sequence"/>
</dbReference>
<reference evidence="2" key="1">
    <citation type="submission" date="2020-10" db="EMBL/GenBank/DDBJ databases">
        <authorList>
            <person name="Gilroy R."/>
        </authorList>
    </citation>
    <scope>NUCLEOTIDE SEQUENCE</scope>
    <source>
        <strain evidence="2">CHK191-8634</strain>
    </source>
</reference>
<gene>
    <name evidence="2" type="ORF">IAB67_08000</name>
</gene>
<dbReference type="AlphaFoldDB" id="A0A9D1IW43"/>
<dbReference type="SUPFAM" id="SSF56601">
    <property type="entry name" value="beta-lactamase/transpeptidase-like"/>
    <property type="match status" value="1"/>
</dbReference>
<accession>A0A9D1IW43</accession>
<feature type="domain" description="Beta-lactamase-related" evidence="1">
    <location>
        <begin position="14"/>
        <end position="353"/>
    </location>
</feature>
<protein>
    <submittedName>
        <fullName evidence="2">Serine hydrolase</fullName>
    </submittedName>
</protein>